<comment type="caution">
    <text evidence="2">The sequence shown here is derived from an EMBL/GenBank/DDBJ whole genome shotgun (WGS) entry which is preliminary data.</text>
</comment>
<keyword evidence="3" id="KW-1185">Reference proteome</keyword>
<sequence length="232" mass="24827">MGSVRRRGSKGQAAKSSKQDDGIKMAHTHMNSMIWTHGATAGHFSLGPQPNGVCSAGRGIGSLLGQFPSDSPWLACLADVQRASSFGRRSLTLPLSAAASAVHCPPHSVTCYSHLPVGMSCCCAARPRGSPRSHWRYGELTVVGRRGHACSLRTGTCTGNSSLKFSTRTPVHIPTARYRGAHAIWLPSIFGEGGERHSLDADDDCRCDLGTSRDPLVASFLVQRQGRAHRVR</sequence>
<gene>
    <name evidence="2" type="ORF">B0T10DRAFT_101342</name>
</gene>
<dbReference type="Proteomes" id="UP000777438">
    <property type="component" value="Unassembled WGS sequence"/>
</dbReference>
<reference evidence="2 3" key="1">
    <citation type="journal article" date="2021" name="Nat. Commun.">
        <title>Genetic determinants of endophytism in the Arabidopsis root mycobiome.</title>
        <authorList>
            <person name="Mesny F."/>
            <person name="Miyauchi S."/>
            <person name="Thiergart T."/>
            <person name="Pickel B."/>
            <person name="Atanasova L."/>
            <person name="Karlsson M."/>
            <person name="Huettel B."/>
            <person name="Barry K.W."/>
            <person name="Haridas S."/>
            <person name="Chen C."/>
            <person name="Bauer D."/>
            <person name="Andreopoulos W."/>
            <person name="Pangilinan J."/>
            <person name="LaButti K."/>
            <person name="Riley R."/>
            <person name="Lipzen A."/>
            <person name="Clum A."/>
            <person name="Drula E."/>
            <person name="Henrissat B."/>
            <person name="Kohler A."/>
            <person name="Grigoriev I.V."/>
            <person name="Martin F.M."/>
            <person name="Hacquard S."/>
        </authorList>
    </citation>
    <scope>NUCLEOTIDE SEQUENCE [LARGE SCALE GENOMIC DNA]</scope>
    <source>
        <strain evidence="2 3">MPI-CAGE-CH-0241</strain>
    </source>
</reference>
<accession>A0A9P8WDI3</accession>
<name>A0A9P8WDI3_9HYPO</name>
<evidence type="ECO:0000313" key="3">
    <source>
        <dbReference type="Proteomes" id="UP000777438"/>
    </source>
</evidence>
<feature type="region of interest" description="Disordered" evidence="1">
    <location>
        <begin position="1"/>
        <end position="22"/>
    </location>
</feature>
<evidence type="ECO:0000313" key="2">
    <source>
        <dbReference type="EMBL" id="KAH6898193.1"/>
    </source>
</evidence>
<dbReference type="EMBL" id="JAGPYM010000002">
    <property type="protein sequence ID" value="KAH6898193.1"/>
    <property type="molecule type" value="Genomic_DNA"/>
</dbReference>
<dbReference type="AlphaFoldDB" id="A0A9P8WDI3"/>
<evidence type="ECO:0000256" key="1">
    <source>
        <dbReference type="SAM" id="MobiDB-lite"/>
    </source>
</evidence>
<proteinExistence type="predicted"/>
<protein>
    <submittedName>
        <fullName evidence="2">Uncharacterized protein</fullName>
    </submittedName>
</protein>
<organism evidence="2 3">
    <name type="scientific">Thelonectria olida</name>
    <dbReference type="NCBI Taxonomy" id="1576542"/>
    <lineage>
        <taxon>Eukaryota</taxon>
        <taxon>Fungi</taxon>
        <taxon>Dikarya</taxon>
        <taxon>Ascomycota</taxon>
        <taxon>Pezizomycotina</taxon>
        <taxon>Sordariomycetes</taxon>
        <taxon>Hypocreomycetidae</taxon>
        <taxon>Hypocreales</taxon>
        <taxon>Nectriaceae</taxon>
        <taxon>Thelonectria</taxon>
    </lineage>
</organism>